<feature type="domain" description="Reverse transcriptase zinc-binding" evidence="1">
    <location>
        <begin position="153"/>
        <end position="238"/>
    </location>
</feature>
<sequence length="393" mass="44471">MMIAQIWELRVKRKAGLLELDERAAAPLRDSNFWNSSIPSSASWGARGIFATHDLIRRESCWLVGNGQNVDIWSSPWVPWLAWDFYEAAFNPMIWGSELLYLDQFVNLDRSLNLGDLSIWFKPDFLEQLGRLSFLPPGSHDSLVWKSSLDRSFSVKSAYTAIIECRKGDLDVLFQQLWKTPFSERVKLFMWKVGKDILPCGQRLYAMFGNTSCCVLCENAEDLLEHLFLHCHMARYCWFKTSLCYTLWNVRNKTFHDKLIATPESIFQTVMKSVRETRDCVASSGSLLQPTVVPGLDRLWTGGGEGDEAFSVKISAGSPLEGETLAIFHAISRCISCNWSRVSIFSDCKVAVDAVLARKIPNWKISLVGHSGCVPEFCGLFSDMDVFAAMNSN</sequence>
<comment type="caution">
    <text evidence="2">The sequence shown here is derived from an EMBL/GenBank/DDBJ whole genome shotgun (WGS) entry which is preliminary data.</text>
</comment>
<reference evidence="2 3" key="1">
    <citation type="journal article" date="2020" name="bioRxiv">
        <title>Sequence and annotation of 42 cannabis genomes reveals extensive copy number variation in cannabinoid synthesis and pathogen resistance genes.</title>
        <authorList>
            <person name="Mckernan K.J."/>
            <person name="Helbert Y."/>
            <person name="Kane L.T."/>
            <person name="Ebling H."/>
            <person name="Zhang L."/>
            <person name="Liu B."/>
            <person name="Eaton Z."/>
            <person name="Mclaughlin S."/>
            <person name="Kingan S."/>
            <person name="Baybayan P."/>
            <person name="Concepcion G."/>
            <person name="Jordan M."/>
            <person name="Riva A."/>
            <person name="Barbazuk W."/>
            <person name="Harkins T."/>
        </authorList>
    </citation>
    <scope>NUCLEOTIDE SEQUENCE [LARGE SCALE GENOMIC DNA]</scope>
    <source>
        <strain evidence="3">cv. Jamaican Lion 4</strain>
        <tissue evidence="2">Leaf</tissue>
    </source>
</reference>
<dbReference type="InterPro" id="IPR026960">
    <property type="entry name" value="RVT-Znf"/>
</dbReference>
<name>A0A7J6HM94_CANSA</name>
<evidence type="ECO:0000313" key="3">
    <source>
        <dbReference type="Proteomes" id="UP000583929"/>
    </source>
</evidence>
<accession>A0A7J6HM94</accession>
<dbReference type="EMBL" id="JAATIQ010000036">
    <property type="protein sequence ID" value="KAF4396333.1"/>
    <property type="molecule type" value="Genomic_DNA"/>
</dbReference>
<keyword evidence="3" id="KW-1185">Reference proteome</keyword>
<evidence type="ECO:0000313" key="2">
    <source>
        <dbReference type="EMBL" id="KAF4396333.1"/>
    </source>
</evidence>
<dbReference type="Pfam" id="PF13966">
    <property type="entry name" value="zf-RVT"/>
    <property type="match status" value="1"/>
</dbReference>
<dbReference type="AlphaFoldDB" id="A0A7J6HM94"/>
<organism evidence="2 3">
    <name type="scientific">Cannabis sativa</name>
    <name type="common">Hemp</name>
    <name type="synonym">Marijuana</name>
    <dbReference type="NCBI Taxonomy" id="3483"/>
    <lineage>
        <taxon>Eukaryota</taxon>
        <taxon>Viridiplantae</taxon>
        <taxon>Streptophyta</taxon>
        <taxon>Embryophyta</taxon>
        <taxon>Tracheophyta</taxon>
        <taxon>Spermatophyta</taxon>
        <taxon>Magnoliopsida</taxon>
        <taxon>eudicotyledons</taxon>
        <taxon>Gunneridae</taxon>
        <taxon>Pentapetalae</taxon>
        <taxon>rosids</taxon>
        <taxon>fabids</taxon>
        <taxon>Rosales</taxon>
        <taxon>Cannabaceae</taxon>
        <taxon>Cannabis</taxon>
    </lineage>
</organism>
<proteinExistence type="predicted"/>
<gene>
    <name evidence="2" type="ORF">G4B88_019133</name>
</gene>
<protein>
    <recommendedName>
        <fullName evidence="1">Reverse transcriptase zinc-binding domain-containing protein</fullName>
    </recommendedName>
</protein>
<dbReference type="Proteomes" id="UP000583929">
    <property type="component" value="Unassembled WGS sequence"/>
</dbReference>
<evidence type="ECO:0000259" key="1">
    <source>
        <dbReference type="Pfam" id="PF13966"/>
    </source>
</evidence>